<evidence type="ECO:0000256" key="2">
    <source>
        <dbReference type="SAM" id="SignalP"/>
    </source>
</evidence>
<sequence>MLTPSWLYFCTALLATCAAGSHYVPVILNGTATVSVRRLTEPAPVTAEEPPRAQRLARRLEERFKEIRDDELGVPDVQKMFDLMEFVPLPRDDVETVKRMSQKLAMKLEKAHLVISNLRDFIVNTAQQLNRTQLNSVTFPCPFRNSPTATSVLYERQQSDIVDFMKTLEDVKDNEEHFEMSLMKELKKFSHSSAHFRRQYFMAAADNAVDRTCPDNQHLRQLFTAAIRDKRILLLVDHGSSLNMDQLELTKATAKSVVSLLHATDSIAVLSISDRVGVFEPEQRQHCSGQMYAGTMDNRGKIAKFLEGLNKTKAQTNHTLGFEQAFKLLAEIERSEGISGQFMFLYISRGLLSSLADATGVLEVIAAGQKALKHPVVINTIQVVLDEKRIMYETQFLCDITLQDYRKHKIEGAEPAEAGLMLTVNKYRMDEVFVNVTAFFSQMFHEGNLTENITLHSPYLDPDTKDILVSLTQTCERFGVFGVDLYLNDLAEDVLYYNKYPDSYAIILDKDGNVVSHPFFADRTSAVEMIFPTDIGHIEPPPFTPALREEILSEIFGSHAFRDAASNDTVTYTWHHVMDSYVVCIVTRTGALNRSPVSLRRVYPGIHYYYQHNNEVSFAAIPEIVYHRLDLIPPPGGKTMCRHFKQIGTMDCGTLFLSPGAFQSPFLFVRNSRESSTKATIHTIQSLMAYIRDKTNLLANPGLLPAVRNDVAALTHIIGYLKKQHLREGPLKNFIIRRYVASVNGVLLLYPGTQVSNQLEVTQRPWFGRAMAYPGRIVVTEPYLDAGGAGYVTTIAHTIFEARPNALHSAQRDTPIGVVALDLTMGFHYKLVLESGGFCSEANVKCFLMEDRGYLIAHPSVLEPVTGINSRRPLEHITHRESFVANDILNHKELVQKKLCNVYANRTIQRYYQFNISLTDVLTNVVHGERTKYQITVIPGTNIFVGVLNASNDGGAFCPCSTVDRLCLNCNRMEQTECECPCECPLHYEPPGGTTEAAKCAATSAADGEDQKLATDGVCMPFMPEAASPATALTYSVDDLELRACVSAVCDLYATQTECLGVVGCEWCQVDVDGETIFTQPFCTSMQSCFNGILGSATPYGDGQLGSAIVDPLIPPAYSAIGPVAGATIALCLVVGFAMYCYRQNQDPGGAEHLYGADSQGENQLDVPMARLNFDDMGGHDDCDFGNSSNQNLLPATGIMIPEVSPYRAPSACRRPNAADSDHGYSTMTPHEDSENLCFTLADPLLTHKRLSMSDSASISTSVSSPTNCRPLGGFDRHLAAAPVEGTTILPASPHLVLAPVTVHRQLEATTS</sequence>
<dbReference type="SUPFAM" id="SSF103190">
    <property type="entry name" value="Sensory domain-like"/>
    <property type="match status" value="1"/>
</dbReference>
<evidence type="ECO:0008006" key="5">
    <source>
        <dbReference type="Google" id="ProtNLM"/>
    </source>
</evidence>
<dbReference type="Gene3D" id="3.40.50.410">
    <property type="entry name" value="von Willebrand factor, type A domain"/>
    <property type="match status" value="1"/>
</dbReference>
<protein>
    <recommendedName>
        <fullName evidence="5">VWFA domain-containing protein</fullName>
    </recommendedName>
</protein>
<reference evidence="3" key="1">
    <citation type="submission" date="2020-05" db="UniProtKB">
        <authorList>
            <consortium name="EnsemblMetazoa"/>
        </authorList>
    </citation>
    <scope>IDENTIFICATION</scope>
    <source>
        <strain evidence="3">Jacobina</strain>
    </source>
</reference>
<dbReference type="VEuPathDB" id="VectorBase:LLONM1_009536"/>
<keyword evidence="2" id="KW-0732">Signal</keyword>
<dbReference type="Proteomes" id="UP000092461">
    <property type="component" value="Unassembled WGS sequence"/>
</dbReference>
<dbReference type="InterPro" id="IPR036465">
    <property type="entry name" value="vWFA_dom_sf"/>
</dbReference>
<feature type="region of interest" description="Disordered" evidence="1">
    <location>
        <begin position="1211"/>
        <end position="1230"/>
    </location>
</feature>
<evidence type="ECO:0000313" key="4">
    <source>
        <dbReference type="Proteomes" id="UP000092461"/>
    </source>
</evidence>
<feature type="chain" id="PRO_5008405823" description="VWFA domain-containing protein" evidence="2">
    <location>
        <begin position="20"/>
        <end position="1312"/>
    </location>
</feature>
<dbReference type="GO" id="GO:0005891">
    <property type="term" value="C:voltage-gated calcium channel complex"/>
    <property type="evidence" value="ECO:0007669"/>
    <property type="project" value="TreeGrafter"/>
</dbReference>
<proteinExistence type="predicted"/>
<dbReference type="EnsemblMetazoa" id="LLOJ004651-RA">
    <property type="protein sequence ID" value="LLOJ004651-PA"/>
    <property type="gene ID" value="LLOJ004651"/>
</dbReference>
<feature type="signal peptide" evidence="2">
    <location>
        <begin position="1"/>
        <end position="19"/>
    </location>
</feature>
<name>A0A1B0CJE9_LUTLO</name>
<dbReference type="VEuPathDB" id="VectorBase:LLOJ004651"/>
<evidence type="ECO:0000256" key="1">
    <source>
        <dbReference type="SAM" id="MobiDB-lite"/>
    </source>
</evidence>
<dbReference type="Gene3D" id="3.30.450.20">
    <property type="entry name" value="PAS domain"/>
    <property type="match status" value="2"/>
</dbReference>
<dbReference type="InterPro" id="IPR029151">
    <property type="entry name" value="Sensor-like_sf"/>
</dbReference>
<accession>A0A1B0CJE9</accession>
<dbReference type="GO" id="GO:0005245">
    <property type="term" value="F:voltage-gated calcium channel activity"/>
    <property type="evidence" value="ECO:0007669"/>
    <property type="project" value="TreeGrafter"/>
</dbReference>
<dbReference type="InterPro" id="IPR051173">
    <property type="entry name" value="Ca_channel_alpha-2/delta"/>
</dbReference>
<dbReference type="EMBL" id="AJWK01014542">
    <property type="status" value="NOT_ANNOTATED_CDS"/>
    <property type="molecule type" value="Genomic_DNA"/>
</dbReference>
<keyword evidence="4" id="KW-1185">Reference proteome</keyword>
<dbReference type="PANTHER" id="PTHR10166">
    <property type="entry name" value="VOLTAGE-DEPENDENT CALCIUM CHANNEL SUBUNIT ALPHA-2/DELTA-RELATED"/>
    <property type="match status" value="1"/>
</dbReference>
<dbReference type="PANTHER" id="PTHR10166:SF66">
    <property type="entry name" value="VWFA AND CACHE DOMAIN-CONTAINING PROTEIN CG16868"/>
    <property type="match status" value="1"/>
</dbReference>
<evidence type="ECO:0000313" key="3">
    <source>
        <dbReference type="EnsemblMetazoa" id="LLOJ004651-PA"/>
    </source>
</evidence>
<dbReference type="EMBL" id="AJWK01014541">
    <property type="status" value="NOT_ANNOTATED_CDS"/>
    <property type="molecule type" value="Genomic_DNA"/>
</dbReference>
<organism evidence="3 4">
    <name type="scientific">Lutzomyia longipalpis</name>
    <name type="common">Sand fly</name>
    <dbReference type="NCBI Taxonomy" id="7200"/>
    <lineage>
        <taxon>Eukaryota</taxon>
        <taxon>Metazoa</taxon>
        <taxon>Ecdysozoa</taxon>
        <taxon>Arthropoda</taxon>
        <taxon>Hexapoda</taxon>
        <taxon>Insecta</taxon>
        <taxon>Pterygota</taxon>
        <taxon>Neoptera</taxon>
        <taxon>Endopterygota</taxon>
        <taxon>Diptera</taxon>
        <taxon>Nematocera</taxon>
        <taxon>Psychodoidea</taxon>
        <taxon>Psychodidae</taxon>
        <taxon>Lutzomyia</taxon>
        <taxon>Lutzomyia</taxon>
    </lineage>
</organism>